<evidence type="ECO:0000313" key="2">
    <source>
        <dbReference type="Proteomes" id="UP000319658"/>
    </source>
</evidence>
<sequence length="731" mass="80215">MANKVSTQDKNLVTRSFRLLSDGVANPTDEYINTDYDLYTSFFSTAIGDNKYINPLPGYGFNTDPYPEPIMENRYGNMGRFYKRIHHDNAEMVTLTACVPEFTGILPFLMNMFDYSAAVMVNKGRAPGWAFYIGQAAGAIAFFPAQIVAASWNFFEYLTQQPKNQWYYGKAAMGQYLTAAQGMFNDLMVAAGYTLTVLPQGSQVMDTKLGDRQSNGLKGYRTHSDQAKSNYSYLNSMFPDAINQDGTVDITRVALRGVRKYRYFLNKVKSLDEGSRFRSVGEKDLAIERILNGLIKDGNFMNGSVGPAGKIGTYEILTKELGSVGASRGSDEISYPEVASAYTNPSAYAEILPADMDTGQASGFDSVRAKVEGQVSAEREERFGINQGNSGAADGATSPQLQGTEAFFNDTNNLSEDSWLTQVGSLLMDHLYGGTDGITFRTEGTGAVSDSFSNASQQSAIASSFNNTVQAVQDFKFNMGGGVTGIEFIDKAMEIVKDSVTGLMAGSVVGNLPLALLGNSRVIIPEHWQDSTTSLHSETINLYFQAPYAHPYSIATNVFLPVALIMPFFVPFSTGGAMYGSPFMVKSFARGKGIIRSGMVRNASMTWGEGPLGWTTDKKPLNCRITLDLVDFDPILSVPVTRVTNPLDLVNIAKQSSRYLGDIGKYNDWVNRVAGLDYIDTVLRYNDMNRRLTRFTNDVETMFSPANVANIVNDSIIGDVSRLFVGRPMNR</sequence>
<keyword evidence="2" id="KW-1185">Reference proteome</keyword>
<reference evidence="1 2" key="1">
    <citation type="submission" date="2019-06" db="EMBL/GenBank/DDBJ databases">
        <title>Complete genome sequence of Aeromonas hydrophila bacteriophage D3.</title>
        <authorList>
            <person name="Rai S."/>
            <person name="Tyagi A."/>
            <person name="Kumar N."/>
            <person name="Singh N."/>
        </authorList>
    </citation>
    <scope>NUCLEOTIDE SEQUENCE [LARGE SCALE GENOMIC DNA]</scope>
</reference>
<evidence type="ECO:0000313" key="1">
    <source>
        <dbReference type="EMBL" id="QDJ96961.1"/>
    </source>
</evidence>
<organism evidence="1 2">
    <name type="scientific">Aeromonas phage D3</name>
    <dbReference type="NCBI Taxonomy" id="2593327"/>
    <lineage>
        <taxon>Viruses</taxon>
        <taxon>Duplodnaviria</taxon>
        <taxon>Heunggongvirae</taxon>
        <taxon>Uroviricota</taxon>
        <taxon>Caudoviricetes</taxon>
        <taxon>Chimalliviridae</taxon>
        <taxon>Ludhianavirus</taxon>
        <taxon>Ludhianavirus D3</taxon>
    </lineage>
</organism>
<dbReference type="Proteomes" id="UP000319658">
    <property type="component" value="Segment"/>
</dbReference>
<proteinExistence type="predicted"/>
<protein>
    <submittedName>
        <fullName evidence="1">Uncharacterized protein</fullName>
    </submittedName>
</protein>
<dbReference type="EMBL" id="MN102098">
    <property type="protein sequence ID" value="QDJ96961.1"/>
    <property type="molecule type" value="Genomic_DNA"/>
</dbReference>
<name>A0A514TVB3_9CAUD</name>
<gene>
    <name evidence="1" type="ORF">D3_0231</name>
</gene>
<accession>A0A514TVB3</accession>